<sequence length="135" mass="16162">MAKGYRTHCSKKRQRSSRLRRVTKSHRRHRTRSKRRKHHSKRRRPLPAFFLFMADKRPSLRCDHPNWTVVQMAKRLGAMWHQQSTADKEKYKKKAAQLWSQYHKGKGKGNCTKNQKKKKSGRCSGFMRDLERLGC</sequence>
<dbReference type="PROSITE" id="PS50118">
    <property type="entry name" value="HMG_BOX_2"/>
    <property type="match status" value="1"/>
</dbReference>
<feature type="DNA-binding region" description="HMG box" evidence="2">
    <location>
        <begin position="42"/>
        <end position="110"/>
    </location>
</feature>
<dbReference type="GO" id="GO:0005634">
    <property type="term" value="C:nucleus"/>
    <property type="evidence" value="ECO:0007669"/>
    <property type="project" value="UniProtKB-UniRule"/>
</dbReference>
<feature type="domain" description="HMG box" evidence="4">
    <location>
        <begin position="42"/>
        <end position="110"/>
    </location>
</feature>
<evidence type="ECO:0000256" key="2">
    <source>
        <dbReference type="PROSITE-ProRule" id="PRU00267"/>
    </source>
</evidence>
<dbReference type="Pfam" id="PF00505">
    <property type="entry name" value="HMG_box"/>
    <property type="match status" value="1"/>
</dbReference>
<dbReference type="SUPFAM" id="SSF47095">
    <property type="entry name" value="HMG-box"/>
    <property type="match status" value="1"/>
</dbReference>
<dbReference type="PANTHER" id="PTHR48112:SF22">
    <property type="entry name" value="MITOCHONDRIAL TRANSCRIPTION FACTOR A, ISOFORM B"/>
    <property type="match status" value="1"/>
</dbReference>
<gene>
    <name evidence="5" type="ORF">PODLI_1B030881</name>
</gene>
<evidence type="ECO:0000313" key="6">
    <source>
        <dbReference type="Proteomes" id="UP001178461"/>
    </source>
</evidence>
<name>A0AA35KP35_9SAUR</name>
<organism evidence="5 6">
    <name type="scientific">Podarcis lilfordi</name>
    <name type="common">Lilford's wall lizard</name>
    <dbReference type="NCBI Taxonomy" id="74358"/>
    <lineage>
        <taxon>Eukaryota</taxon>
        <taxon>Metazoa</taxon>
        <taxon>Chordata</taxon>
        <taxon>Craniata</taxon>
        <taxon>Vertebrata</taxon>
        <taxon>Euteleostomi</taxon>
        <taxon>Lepidosauria</taxon>
        <taxon>Squamata</taxon>
        <taxon>Bifurcata</taxon>
        <taxon>Unidentata</taxon>
        <taxon>Episquamata</taxon>
        <taxon>Laterata</taxon>
        <taxon>Lacertibaenia</taxon>
        <taxon>Lacertidae</taxon>
        <taxon>Podarcis</taxon>
    </lineage>
</organism>
<dbReference type="PRINTS" id="PR00886">
    <property type="entry name" value="HIGHMOBLTY12"/>
</dbReference>
<evidence type="ECO:0000256" key="3">
    <source>
        <dbReference type="SAM" id="MobiDB-lite"/>
    </source>
</evidence>
<proteinExistence type="predicted"/>
<dbReference type="PANTHER" id="PTHR48112">
    <property type="entry name" value="HIGH MOBILITY GROUP PROTEIN DSP1"/>
    <property type="match status" value="1"/>
</dbReference>
<evidence type="ECO:0000256" key="1">
    <source>
        <dbReference type="ARBA" id="ARBA00023125"/>
    </source>
</evidence>
<feature type="region of interest" description="Disordered" evidence="3">
    <location>
        <begin position="104"/>
        <end position="123"/>
    </location>
</feature>
<keyword evidence="2" id="KW-0539">Nucleus</keyword>
<dbReference type="GO" id="GO:0006357">
    <property type="term" value="P:regulation of transcription by RNA polymerase II"/>
    <property type="evidence" value="ECO:0007669"/>
    <property type="project" value="TreeGrafter"/>
</dbReference>
<dbReference type="Proteomes" id="UP001178461">
    <property type="component" value="Chromosome 8"/>
</dbReference>
<keyword evidence="6" id="KW-1185">Reference proteome</keyword>
<evidence type="ECO:0000259" key="4">
    <source>
        <dbReference type="PROSITE" id="PS50118"/>
    </source>
</evidence>
<dbReference type="InterPro" id="IPR009071">
    <property type="entry name" value="HMG_box_dom"/>
</dbReference>
<keyword evidence="1 2" id="KW-0238">DNA-binding</keyword>
<dbReference type="EMBL" id="OX395133">
    <property type="protein sequence ID" value="CAI5781725.1"/>
    <property type="molecule type" value="Genomic_DNA"/>
</dbReference>
<reference evidence="5" key="1">
    <citation type="submission" date="2022-12" db="EMBL/GenBank/DDBJ databases">
        <authorList>
            <person name="Alioto T."/>
            <person name="Alioto T."/>
            <person name="Gomez Garrido J."/>
        </authorList>
    </citation>
    <scope>NUCLEOTIDE SEQUENCE</scope>
</reference>
<dbReference type="InterPro" id="IPR050342">
    <property type="entry name" value="HMGB"/>
</dbReference>
<dbReference type="SMART" id="SM00398">
    <property type="entry name" value="HMG"/>
    <property type="match status" value="1"/>
</dbReference>
<dbReference type="AlphaFoldDB" id="A0AA35KP35"/>
<feature type="region of interest" description="Disordered" evidence="3">
    <location>
        <begin position="1"/>
        <end position="45"/>
    </location>
</feature>
<protein>
    <recommendedName>
        <fullName evidence="4">HMG box domain-containing protein</fullName>
    </recommendedName>
</protein>
<dbReference type="Gene3D" id="1.10.30.10">
    <property type="entry name" value="High mobility group box domain"/>
    <property type="match status" value="1"/>
</dbReference>
<dbReference type="GO" id="GO:0003677">
    <property type="term" value="F:DNA binding"/>
    <property type="evidence" value="ECO:0007669"/>
    <property type="project" value="UniProtKB-UniRule"/>
</dbReference>
<evidence type="ECO:0000313" key="5">
    <source>
        <dbReference type="EMBL" id="CAI5781725.1"/>
    </source>
</evidence>
<accession>A0AA35KP35</accession>
<dbReference type="InterPro" id="IPR036910">
    <property type="entry name" value="HMG_box_dom_sf"/>
</dbReference>